<dbReference type="PANTHER" id="PTHR30408">
    <property type="entry name" value="TYPE-1 RESTRICTION ENZYME ECOKI SPECIFICITY PROTEIN"/>
    <property type="match status" value="1"/>
</dbReference>
<dbReference type="RefSeq" id="WP_185390451.1">
    <property type="nucleotide sequence ID" value="NZ_JAARQN010000027.1"/>
</dbReference>
<dbReference type="PANTHER" id="PTHR30408:SF12">
    <property type="entry name" value="TYPE I RESTRICTION ENZYME MJAVIII SPECIFICITY SUBUNIT"/>
    <property type="match status" value="1"/>
</dbReference>
<dbReference type="InterPro" id="IPR052021">
    <property type="entry name" value="Type-I_RS_S_subunit"/>
</dbReference>
<name>A0A841Z1W3_9LIST</name>
<evidence type="ECO:0000313" key="6">
    <source>
        <dbReference type="Proteomes" id="UP000569903"/>
    </source>
</evidence>
<feature type="domain" description="Type I restriction modification DNA specificity" evidence="4">
    <location>
        <begin position="5"/>
        <end position="181"/>
    </location>
</feature>
<dbReference type="GO" id="GO:0003677">
    <property type="term" value="F:DNA binding"/>
    <property type="evidence" value="ECO:0007669"/>
    <property type="project" value="UniProtKB-KW"/>
</dbReference>
<gene>
    <name evidence="5" type="ORF">HB850_16500</name>
</gene>
<dbReference type="GO" id="GO:0004519">
    <property type="term" value="F:endonuclease activity"/>
    <property type="evidence" value="ECO:0007669"/>
    <property type="project" value="UniProtKB-KW"/>
</dbReference>
<dbReference type="Pfam" id="PF01420">
    <property type="entry name" value="Methylase_S"/>
    <property type="match status" value="1"/>
</dbReference>
<organism evidence="5 6">
    <name type="scientific">Listeria newyorkensis</name>
    <dbReference type="NCBI Taxonomy" id="1497681"/>
    <lineage>
        <taxon>Bacteria</taxon>
        <taxon>Bacillati</taxon>
        <taxon>Bacillota</taxon>
        <taxon>Bacilli</taxon>
        <taxon>Bacillales</taxon>
        <taxon>Listeriaceae</taxon>
        <taxon>Listeria</taxon>
    </lineage>
</organism>
<evidence type="ECO:0000259" key="4">
    <source>
        <dbReference type="Pfam" id="PF01420"/>
    </source>
</evidence>
<feature type="non-terminal residue" evidence="5">
    <location>
        <position position="189"/>
    </location>
</feature>
<evidence type="ECO:0000256" key="1">
    <source>
        <dbReference type="ARBA" id="ARBA00010923"/>
    </source>
</evidence>
<evidence type="ECO:0000256" key="2">
    <source>
        <dbReference type="ARBA" id="ARBA00022747"/>
    </source>
</evidence>
<protein>
    <submittedName>
        <fullName evidence="5">Restriction endonuclease subunit S</fullName>
    </submittedName>
</protein>
<dbReference type="SUPFAM" id="SSF116734">
    <property type="entry name" value="DNA methylase specificity domain"/>
    <property type="match status" value="1"/>
</dbReference>
<dbReference type="EMBL" id="JAARQN010000027">
    <property type="protein sequence ID" value="MBC1459339.1"/>
    <property type="molecule type" value="Genomic_DNA"/>
</dbReference>
<dbReference type="GO" id="GO:0009307">
    <property type="term" value="P:DNA restriction-modification system"/>
    <property type="evidence" value="ECO:0007669"/>
    <property type="project" value="UniProtKB-KW"/>
</dbReference>
<keyword evidence="5" id="KW-0378">Hydrolase</keyword>
<keyword evidence="5" id="KW-0540">Nuclease</keyword>
<sequence length="189" mass="21244">MDIQTWEQRKLGELAVFSKGNGYTKNDLTEKGTPIVFYGRLYTRYEIVINNVDTFVEMKDKSVISEGNEVVVPASGETAADISRASVIGTEGFILGGDLNIIKPKKKINSVFLALTISNGTQQKEMSKRAQGKSVVHLHNSDLKQVKLLYPSYGEQQQIMMFFLQLDNTIALHQRKLEALKLMKKGFLQ</sequence>
<comment type="similarity">
    <text evidence="1">Belongs to the type-I restriction system S methylase family.</text>
</comment>
<dbReference type="InterPro" id="IPR000055">
    <property type="entry name" value="Restrct_endonuc_typeI_TRD"/>
</dbReference>
<keyword evidence="3" id="KW-0238">DNA-binding</keyword>
<comment type="caution">
    <text evidence="5">The sequence shown here is derived from an EMBL/GenBank/DDBJ whole genome shotgun (WGS) entry which is preliminary data.</text>
</comment>
<proteinExistence type="inferred from homology"/>
<reference evidence="5 6" key="1">
    <citation type="submission" date="2020-03" db="EMBL/GenBank/DDBJ databases">
        <title>Soil Listeria distribution.</title>
        <authorList>
            <person name="Liao J."/>
            <person name="Wiedmann M."/>
        </authorList>
    </citation>
    <scope>NUCLEOTIDE SEQUENCE [LARGE SCALE GENOMIC DNA]</scope>
    <source>
        <strain evidence="5 6">FSL L7-1614</strain>
    </source>
</reference>
<dbReference type="InterPro" id="IPR044946">
    <property type="entry name" value="Restrct_endonuc_typeI_TRD_sf"/>
</dbReference>
<dbReference type="Gene3D" id="3.90.220.20">
    <property type="entry name" value="DNA methylase specificity domains"/>
    <property type="match status" value="1"/>
</dbReference>
<dbReference type="Proteomes" id="UP000569903">
    <property type="component" value="Unassembled WGS sequence"/>
</dbReference>
<keyword evidence="2" id="KW-0680">Restriction system</keyword>
<accession>A0A841Z1W3</accession>
<evidence type="ECO:0000313" key="5">
    <source>
        <dbReference type="EMBL" id="MBC1459339.1"/>
    </source>
</evidence>
<dbReference type="AlphaFoldDB" id="A0A841Z1W3"/>
<keyword evidence="5" id="KW-0255">Endonuclease</keyword>
<evidence type="ECO:0000256" key="3">
    <source>
        <dbReference type="ARBA" id="ARBA00023125"/>
    </source>
</evidence>